<dbReference type="RefSeq" id="WP_053407938.1">
    <property type="nucleotide sequence ID" value="NZ_LHPI01000001.1"/>
</dbReference>
<keyword evidence="3" id="KW-1185">Reference proteome</keyword>
<dbReference type="AlphaFoldDB" id="A0A0M0I5S0"/>
<dbReference type="PATRIC" id="fig|171383.3.peg.995"/>
<dbReference type="OrthoDB" id="9887446at2"/>
<reference evidence="3" key="1">
    <citation type="submission" date="2015-08" db="EMBL/GenBank/DDBJ databases">
        <title>Vibrio galatheae sp. nov., a novel member of the Vibrionaceae family isolated from the Solomon Islands.</title>
        <authorList>
            <person name="Giubergia S."/>
            <person name="Machado H."/>
            <person name="Mateiu R.V."/>
            <person name="Gram L."/>
        </authorList>
    </citation>
    <scope>NUCLEOTIDE SEQUENCE [LARGE SCALE GENOMIC DNA]</scope>
    <source>
        <strain evidence="3">DSM 19134</strain>
    </source>
</reference>
<keyword evidence="1" id="KW-0472">Membrane</keyword>
<dbReference type="EMBL" id="LHPI01000001">
    <property type="protein sequence ID" value="KOO09676.1"/>
    <property type="molecule type" value="Genomic_DNA"/>
</dbReference>
<keyword evidence="1" id="KW-1133">Transmembrane helix</keyword>
<protein>
    <submittedName>
        <fullName evidence="2">Uncharacterized protein</fullName>
    </submittedName>
</protein>
<dbReference type="STRING" id="171383.AKJ31_04810"/>
<evidence type="ECO:0000313" key="2">
    <source>
        <dbReference type="EMBL" id="KOO09676.1"/>
    </source>
</evidence>
<name>A0A0M0I5S0_9VIBR</name>
<organism evidence="2 3">
    <name type="scientific">Vibrio hepatarius</name>
    <dbReference type="NCBI Taxonomy" id="171383"/>
    <lineage>
        <taxon>Bacteria</taxon>
        <taxon>Pseudomonadati</taxon>
        <taxon>Pseudomonadota</taxon>
        <taxon>Gammaproteobacteria</taxon>
        <taxon>Vibrionales</taxon>
        <taxon>Vibrionaceae</taxon>
        <taxon>Vibrio</taxon>
        <taxon>Vibrio oreintalis group</taxon>
    </lineage>
</organism>
<feature type="transmembrane region" description="Helical" evidence="1">
    <location>
        <begin position="82"/>
        <end position="106"/>
    </location>
</feature>
<accession>A0A0M0I5S0</accession>
<dbReference type="Proteomes" id="UP000037530">
    <property type="component" value="Unassembled WGS sequence"/>
</dbReference>
<gene>
    <name evidence="2" type="ORF">AKJ31_04810</name>
</gene>
<feature type="transmembrane region" description="Helical" evidence="1">
    <location>
        <begin position="41"/>
        <end position="70"/>
    </location>
</feature>
<keyword evidence="1" id="KW-0812">Transmembrane</keyword>
<comment type="caution">
    <text evidence="2">The sequence shown here is derived from an EMBL/GenBank/DDBJ whole genome shotgun (WGS) entry which is preliminary data.</text>
</comment>
<feature type="transmembrane region" description="Helical" evidence="1">
    <location>
        <begin position="20"/>
        <end position="35"/>
    </location>
</feature>
<sequence length="112" mass="12968">MKKFFDWFFQQKHIESWFKWLEWVTLTAAIGAAYWETKSNWVLALVVLSFIYVCYAAITGVGYVFWSAFARYEPKKATIENISYVVGPIIGFGVFYVLTLVFIGILELGKNT</sequence>
<evidence type="ECO:0000313" key="3">
    <source>
        <dbReference type="Proteomes" id="UP000037530"/>
    </source>
</evidence>
<evidence type="ECO:0000256" key="1">
    <source>
        <dbReference type="SAM" id="Phobius"/>
    </source>
</evidence>
<proteinExistence type="predicted"/>